<dbReference type="OrthoDB" id="442176at2759"/>
<evidence type="ECO:0000313" key="2">
    <source>
        <dbReference type="EMBL" id="CRL03223.1"/>
    </source>
</evidence>
<dbReference type="GO" id="GO:0005516">
    <property type="term" value="F:calmodulin binding"/>
    <property type="evidence" value="ECO:0007669"/>
    <property type="project" value="InterPro"/>
</dbReference>
<organism evidence="2 3">
    <name type="scientific">Clunio marinus</name>
    <dbReference type="NCBI Taxonomy" id="568069"/>
    <lineage>
        <taxon>Eukaryota</taxon>
        <taxon>Metazoa</taxon>
        <taxon>Ecdysozoa</taxon>
        <taxon>Arthropoda</taxon>
        <taxon>Hexapoda</taxon>
        <taxon>Insecta</taxon>
        <taxon>Pterygota</taxon>
        <taxon>Neoptera</taxon>
        <taxon>Endopterygota</taxon>
        <taxon>Diptera</taxon>
        <taxon>Nematocera</taxon>
        <taxon>Chironomoidea</taxon>
        <taxon>Chironomidae</taxon>
        <taxon>Clunio</taxon>
    </lineage>
</organism>
<evidence type="ECO:0000259" key="1">
    <source>
        <dbReference type="Pfam" id="PF08332"/>
    </source>
</evidence>
<dbReference type="Pfam" id="PF08332">
    <property type="entry name" value="CaMKII_AD"/>
    <property type="match status" value="1"/>
</dbReference>
<proteinExistence type="predicted"/>
<keyword evidence="3" id="KW-1185">Reference proteome</keyword>
<gene>
    <name evidence="2" type="primary">similar to Calcium</name>
    <name evidence="2" type="ORF">CLUMA_CG016219</name>
</gene>
<dbReference type="EMBL" id="CVRI01000059">
    <property type="protein sequence ID" value="CRL03223.1"/>
    <property type="molecule type" value="Genomic_DNA"/>
</dbReference>
<feature type="domain" description="Calcium/calmodulin-dependent protein kinase II association-domain" evidence="1">
    <location>
        <begin position="4"/>
        <end position="126"/>
    </location>
</feature>
<protein>
    <submittedName>
        <fullName evidence="2">CLUMA_CG016219, isoform A</fullName>
    </submittedName>
</protein>
<accession>A0A1J1ISP0</accession>
<dbReference type="Gene3D" id="3.10.450.50">
    <property type="match status" value="1"/>
</dbReference>
<sequence length="139" mass="16151">MVHAEEIVKITQNLIDVINRGDYGSYEEICDHEMSAIEPESFGQIVIGYPFHKFYFDNALNHSSINNTMVNPSVHILGEDAACIAYVRLTQYLDKHNQTHTHQSEETRVWQRKDDKWRCIHLHRSYIGNQGSMTPFEGK</sequence>
<dbReference type="InterPro" id="IPR032710">
    <property type="entry name" value="NTF2-like_dom_sf"/>
</dbReference>
<dbReference type="STRING" id="568069.A0A1J1ISP0"/>
<evidence type="ECO:0000313" key="3">
    <source>
        <dbReference type="Proteomes" id="UP000183832"/>
    </source>
</evidence>
<name>A0A1J1ISP0_9DIPT</name>
<dbReference type="AlphaFoldDB" id="A0A1J1ISP0"/>
<dbReference type="InterPro" id="IPR013543">
    <property type="entry name" value="Ca/CaM-dep_prot_kinase-assoc"/>
</dbReference>
<dbReference type="SUPFAM" id="SSF54427">
    <property type="entry name" value="NTF2-like"/>
    <property type="match status" value="1"/>
</dbReference>
<dbReference type="GO" id="GO:0004683">
    <property type="term" value="F:calcium/calmodulin-dependent protein kinase activity"/>
    <property type="evidence" value="ECO:0007669"/>
    <property type="project" value="InterPro"/>
</dbReference>
<dbReference type="Proteomes" id="UP000183832">
    <property type="component" value="Unassembled WGS sequence"/>
</dbReference>
<reference evidence="2 3" key="1">
    <citation type="submission" date="2015-04" db="EMBL/GenBank/DDBJ databases">
        <authorList>
            <person name="Syromyatnikov M.Y."/>
            <person name="Popov V.N."/>
        </authorList>
    </citation>
    <scope>NUCLEOTIDE SEQUENCE [LARGE SCALE GENOMIC DNA]</scope>
</reference>
<dbReference type="FunFam" id="3.10.450.50:FF:000009">
    <property type="entry name" value="Calcium/calmodulin-dependent protein kinase type II"/>
    <property type="match status" value="1"/>
</dbReference>